<comment type="caution">
    <text evidence="2">The sequence shown here is derived from an EMBL/GenBank/DDBJ whole genome shotgun (WGS) entry which is preliminary data.</text>
</comment>
<evidence type="ECO:0000313" key="3">
    <source>
        <dbReference type="Proteomes" id="UP001054837"/>
    </source>
</evidence>
<feature type="signal peptide" evidence="1">
    <location>
        <begin position="1"/>
        <end position="20"/>
    </location>
</feature>
<dbReference type="EMBL" id="BPLQ01015115">
    <property type="protein sequence ID" value="GIY85983.1"/>
    <property type="molecule type" value="Genomic_DNA"/>
</dbReference>
<reference evidence="2 3" key="1">
    <citation type="submission" date="2021-06" db="EMBL/GenBank/DDBJ databases">
        <title>Caerostris darwini draft genome.</title>
        <authorList>
            <person name="Kono N."/>
            <person name="Arakawa K."/>
        </authorList>
    </citation>
    <scope>NUCLEOTIDE SEQUENCE [LARGE SCALE GENOMIC DNA]</scope>
</reference>
<keyword evidence="1" id="KW-0732">Signal</keyword>
<protein>
    <submittedName>
        <fullName evidence="2">Uncharacterized protein</fullName>
    </submittedName>
</protein>
<dbReference type="Proteomes" id="UP001054837">
    <property type="component" value="Unassembled WGS sequence"/>
</dbReference>
<keyword evidence="3" id="KW-1185">Reference proteome</keyword>
<feature type="chain" id="PRO_5043786345" evidence="1">
    <location>
        <begin position="21"/>
        <end position="76"/>
    </location>
</feature>
<evidence type="ECO:0000256" key="1">
    <source>
        <dbReference type="SAM" id="SignalP"/>
    </source>
</evidence>
<name>A0AAV4WWS9_9ARAC</name>
<accession>A0AAV4WWS9</accession>
<organism evidence="2 3">
    <name type="scientific">Caerostris darwini</name>
    <dbReference type="NCBI Taxonomy" id="1538125"/>
    <lineage>
        <taxon>Eukaryota</taxon>
        <taxon>Metazoa</taxon>
        <taxon>Ecdysozoa</taxon>
        <taxon>Arthropoda</taxon>
        <taxon>Chelicerata</taxon>
        <taxon>Arachnida</taxon>
        <taxon>Araneae</taxon>
        <taxon>Araneomorphae</taxon>
        <taxon>Entelegynae</taxon>
        <taxon>Araneoidea</taxon>
        <taxon>Araneidae</taxon>
        <taxon>Caerostris</taxon>
    </lineage>
</organism>
<sequence length="76" mass="7929">MMKFLVSLCFFFCLVIFCEAGHHGISIGIPLPFIKLRFVDIAQLFGHEGGHGGHGGYGGGHGGGLSFGLHGGHGGY</sequence>
<dbReference type="AlphaFoldDB" id="A0AAV4WWS9"/>
<evidence type="ECO:0000313" key="2">
    <source>
        <dbReference type="EMBL" id="GIY85983.1"/>
    </source>
</evidence>
<proteinExistence type="predicted"/>
<gene>
    <name evidence="2" type="ORF">CDAR_516671</name>
</gene>